<reference evidence="3 4" key="1">
    <citation type="journal article" date="2009" name="Science">
        <title>Green evolution and dynamic adaptations revealed by genomes of the marine picoeukaryotes Micromonas.</title>
        <authorList>
            <person name="Worden A.Z."/>
            <person name="Lee J.H."/>
            <person name="Mock T."/>
            <person name="Rouze P."/>
            <person name="Simmons M.P."/>
            <person name="Aerts A.L."/>
            <person name="Allen A.E."/>
            <person name="Cuvelier M.L."/>
            <person name="Derelle E."/>
            <person name="Everett M.V."/>
            <person name="Foulon E."/>
            <person name="Grimwood J."/>
            <person name="Gundlach H."/>
            <person name="Henrissat B."/>
            <person name="Napoli C."/>
            <person name="McDonald S.M."/>
            <person name="Parker M.S."/>
            <person name="Rombauts S."/>
            <person name="Salamov A."/>
            <person name="Von Dassow P."/>
            <person name="Badger J.H."/>
            <person name="Coutinho P.M."/>
            <person name="Demir E."/>
            <person name="Dubchak I."/>
            <person name="Gentemann C."/>
            <person name="Eikrem W."/>
            <person name="Gready J.E."/>
            <person name="John U."/>
            <person name="Lanier W."/>
            <person name="Lindquist E.A."/>
            <person name="Lucas S."/>
            <person name="Mayer K.F."/>
            <person name="Moreau H."/>
            <person name="Not F."/>
            <person name="Otillar R."/>
            <person name="Panaud O."/>
            <person name="Pangilinan J."/>
            <person name="Paulsen I."/>
            <person name="Piegu B."/>
            <person name="Poliakov A."/>
            <person name="Robbens S."/>
            <person name="Schmutz J."/>
            <person name="Toulza E."/>
            <person name="Wyss T."/>
            <person name="Zelensky A."/>
            <person name="Zhou K."/>
            <person name="Armbrust E.V."/>
            <person name="Bhattacharya D."/>
            <person name="Goodenough U.W."/>
            <person name="Van de Peer Y."/>
            <person name="Grigoriev I.V."/>
        </authorList>
    </citation>
    <scope>NUCLEOTIDE SEQUENCE [LARGE SCALE GENOMIC DNA]</scope>
    <source>
        <strain evidence="4">RCC299 / NOUM17</strain>
    </source>
</reference>
<gene>
    <name evidence="3" type="ORF">MICPUN_57005</name>
</gene>
<feature type="compositionally biased region" description="Basic and acidic residues" evidence="1">
    <location>
        <begin position="324"/>
        <end position="352"/>
    </location>
</feature>
<feature type="transmembrane region" description="Helical" evidence="2">
    <location>
        <begin position="135"/>
        <end position="160"/>
    </location>
</feature>
<dbReference type="KEGG" id="mis:MICPUN_57005"/>
<dbReference type="RefSeq" id="XP_002500546.1">
    <property type="nucleotide sequence ID" value="XM_002500500.1"/>
</dbReference>
<feature type="region of interest" description="Disordered" evidence="1">
    <location>
        <begin position="112"/>
        <end position="131"/>
    </location>
</feature>
<evidence type="ECO:0000313" key="3">
    <source>
        <dbReference type="EMBL" id="ACO61804.1"/>
    </source>
</evidence>
<feature type="compositionally biased region" description="Basic and acidic residues" evidence="1">
    <location>
        <begin position="81"/>
        <end position="96"/>
    </location>
</feature>
<dbReference type="GeneID" id="8242164"/>
<keyword evidence="2" id="KW-1133">Transmembrane helix</keyword>
<feature type="region of interest" description="Disordered" evidence="1">
    <location>
        <begin position="18"/>
        <end position="102"/>
    </location>
</feature>
<proteinExistence type="predicted"/>
<sequence length="571" mass="60003">MGGFSEYRRKKATMLSAAKRLRVEDRGGQERRSARVGRGAEDGTVASDRGLPTRGWQVSVTEPVAGSRRGLSRPLVAGEPIMKKSDRREATSDRRRAGGYGAADGAPIAWDAADDLPMHPRTRGRSSAAASSSSAFPSCAALVTGVALMMMVAVCALAVVHPELARAGATHAAAAWTGRVSSFVSSFRRETVDTQSARLAFLAPHGHDGRHRHAQKTAAKMGPGCELLSVEEAAASVAAAFAKGESSIGAACEAAKQFRWDDVDPYVDAAAKDRVGGNEDEGKVVVFHAGSRFDPDAVTRAAEMMARDDEVDPKVSPGEGSAGAEKRKEKSGAAHVGKKEKSGAAHEGKKENALPLPGGGDEPPPRPTGNLTAPPAPPAPPRPVPALRDSSTAKSKKGAGLGEERLPGSNGGVFGVLRGLMRRRETSEERAFRAWQKKHDTGEVGAATAARRLLAVPGRDGRSKTTKSRSKDRGEGSKVPGWTCVIVGENARVAQKISRAVADVGLPCASVVNRANKTRDGANVRGEECEVKRARAADVKLMSRARHVVATEHNDGAHVAALLRRCARDAA</sequence>
<evidence type="ECO:0000313" key="4">
    <source>
        <dbReference type="Proteomes" id="UP000002009"/>
    </source>
</evidence>
<name>C1E1V1_MICCC</name>
<organism evidence="3 4">
    <name type="scientific">Micromonas commoda (strain RCC299 / NOUM17 / CCMP2709)</name>
    <name type="common">Picoplanktonic green alga</name>
    <dbReference type="NCBI Taxonomy" id="296587"/>
    <lineage>
        <taxon>Eukaryota</taxon>
        <taxon>Viridiplantae</taxon>
        <taxon>Chlorophyta</taxon>
        <taxon>Mamiellophyceae</taxon>
        <taxon>Mamiellales</taxon>
        <taxon>Mamiellaceae</taxon>
        <taxon>Micromonas</taxon>
    </lineage>
</organism>
<keyword evidence="2" id="KW-0472">Membrane</keyword>
<feature type="compositionally biased region" description="Pro residues" evidence="1">
    <location>
        <begin position="374"/>
        <end position="384"/>
    </location>
</feature>
<keyword evidence="2" id="KW-0812">Transmembrane</keyword>
<dbReference type="EMBL" id="CP001324">
    <property type="protein sequence ID" value="ACO61804.1"/>
    <property type="molecule type" value="Genomic_DNA"/>
</dbReference>
<protein>
    <submittedName>
        <fullName evidence="3">Uncharacterized protein</fullName>
    </submittedName>
</protein>
<dbReference type="AlphaFoldDB" id="C1E1V1"/>
<dbReference type="Proteomes" id="UP000002009">
    <property type="component" value="Chromosome 3"/>
</dbReference>
<feature type="region of interest" description="Disordered" evidence="1">
    <location>
        <begin position="305"/>
        <end position="414"/>
    </location>
</feature>
<evidence type="ECO:0000256" key="1">
    <source>
        <dbReference type="SAM" id="MobiDB-lite"/>
    </source>
</evidence>
<dbReference type="InParanoid" id="C1E1V1"/>
<feature type="region of interest" description="Disordered" evidence="1">
    <location>
        <begin position="452"/>
        <end position="478"/>
    </location>
</feature>
<accession>C1E1V1</accession>
<feature type="compositionally biased region" description="Basic and acidic residues" evidence="1">
    <location>
        <begin position="459"/>
        <end position="476"/>
    </location>
</feature>
<feature type="compositionally biased region" description="Basic and acidic residues" evidence="1">
    <location>
        <begin position="21"/>
        <end position="41"/>
    </location>
</feature>
<evidence type="ECO:0000256" key="2">
    <source>
        <dbReference type="SAM" id="Phobius"/>
    </source>
</evidence>
<keyword evidence="4" id="KW-1185">Reference proteome</keyword>